<name>A0ABT9IZ91_9BACL</name>
<dbReference type="Proteomes" id="UP001231941">
    <property type="component" value="Unassembled WGS sequence"/>
</dbReference>
<dbReference type="InterPro" id="IPR045864">
    <property type="entry name" value="aa-tRNA-synth_II/BPL/LPL"/>
</dbReference>
<dbReference type="Pfam" id="PF21948">
    <property type="entry name" value="LplA-B_cat"/>
    <property type="match status" value="1"/>
</dbReference>
<dbReference type="Gene3D" id="3.30.930.10">
    <property type="entry name" value="Bira Bifunctional Protein, Domain 2"/>
    <property type="match status" value="1"/>
</dbReference>
<sequence>MNTVFQWPGNLLLVNNSENILRDHIIYPFAYDEMACKKVGLGQTPMIHVWRHHKGFVLGMRDWKLPYSKQAVDWLKQQGYDVMVRHSGGAAVPLDAGVLNISIILPKPVGEINIHHDFEIMYQCMKNTMRDFSQHINKGEVVGSYCPGDYDLSIDGFKFCGIAQRRQTKSFIVHAFVVIEGSGSDRAALVRDFYNIASGDIQIEESKRAFNQVKQLEYPQVVPTSTASLSELTKLTSVQDFVNHLKKYISSEANIFEHSGIEMNSEIKEMMNRIESRYKE</sequence>
<proteinExistence type="predicted"/>
<evidence type="ECO:0000313" key="2">
    <source>
        <dbReference type="EMBL" id="MDP5274690.1"/>
    </source>
</evidence>
<comment type="caution">
    <text evidence="2">The sequence shown here is derived from an EMBL/GenBank/DDBJ whole genome shotgun (WGS) entry which is preliminary data.</text>
</comment>
<dbReference type="PROSITE" id="PS51733">
    <property type="entry name" value="BPL_LPL_CATALYTIC"/>
    <property type="match status" value="1"/>
</dbReference>
<accession>A0ABT9IZ91</accession>
<reference evidence="2 3" key="1">
    <citation type="submission" date="2023-08" db="EMBL/GenBank/DDBJ databases">
        <authorList>
            <person name="Park J.-S."/>
        </authorList>
    </citation>
    <scope>NUCLEOTIDE SEQUENCE [LARGE SCALE GENOMIC DNA]</scope>
    <source>
        <strain evidence="2 3">2205SS18-9</strain>
    </source>
</reference>
<keyword evidence="3" id="KW-1185">Reference proteome</keyword>
<dbReference type="RefSeq" id="WP_305991998.1">
    <property type="nucleotide sequence ID" value="NZ_JAVAMP010000004.1"/>
</dbReference>
<organism evidence="2 3">
    <name type="scientific">Chengkuizengella axinellae</name>
    <dbReference type="NCBI Taxonomy" id="3064388"/>
    <lineage>
        <taxon>Bacteria</taxon>
        <taxon>Bacillati</taxon>
        <taxon>Bacillota</taxon>
        <taxon>Bacilli</taxon>
        <taxon>Bacillales</taxon>
        <taxon>Paenibacillaceae</taxon>
        <taxon>Chengkuizengella</taxon>
    </lineage>
</organism>
<dbReference type="PANTHER" id="PTHR43679">
    <property type="entry name" value="OCTANOYLTRANSFERASE LIPM-RELATED"/>
    <property type="match status" value="1"/>
</dbReference>
<dbReference type="InterPro" id="IPR004143">
    <property type="entry name" value="BPL_LPL_catalytic"/>
</dbReference>
<dbReference type="InterPro" id="IPR050664">
    <property type="entry name" value="Octanoyltrans_LipM/LipL"/>
</dbReference>
<dbReference type="EMBL" id="JAVAMP010000004">
    <property type="protein sequence ID" value="MDP5274690.1"/>
    <property type="molecule type" value="Genomic_DNA"/>
</dbReference>
<gene>
    <name evidence="2" type="ORF">Q5Y73_11260</name>
</gene>
<protein>
    <recommendedName>
        <fullName evidence="1">BPL/LPL catalytic domain-containing protein</fullName>
    </recommendedName>
</protein>
<dbReference type="PANTHER" id="PTHR43679:SF2">
    <property type="entry name" value="OCTANOYL-[GCVH]:PROTEIN N-OCTANOYLTRANSFERASE"/>
    <property type="match status" value="1"/>
</dbReference>
<evidence type="ECO:0000259" key="1">
    <source>
        <dbReference type="PROSITE" id="PS51733"/>
    </source>
</evidence>
<evidence type="ECO:0000313" key="3">
    <source>
        <dbReference type="Proteomes" id="UP001231941"/>
    </source>
</evidence>
<dbReference type="SUPFAM" id="SSF55681">
    <property type="entry name" value="Class II aaRS and biotin synthetases"/>
    <property type="match status" value="1"/>
</dbReference>
<feature type="domain" description="BPL/LPL catalytic" evidence="1">
    <location>
        <begin position="41"/>
        <end position="257"/>
    </location>
</feature>